<evidence type="ECO:0000256" key="4">
    <source>
        <dbReference type="ARBA" id="ARBA00011802"/>
    </source>
</evidence>
<evidence type="ECO:0000256" key="1">
    <source>
        <dbReference type="ARBA" id="ARBA00001974"/>
    </source>
</evidence>
<comment type="similarity">
    <text evidence="3">Belongs to the EROs family.</text>
</comment>
<dbReference type="GO" id="GO:0034975">
    <property type="term" value="P:protein folding in endoplasmic reticulum"/>
    <property type="evidence" value="ECO:0007669"/>
    <property type="project" value="InterPro"/>
</dbReference>
<keyword evidence="14" id="KW-0325">Glycoprotein</keyword>
<dbReference type="EMBL" id="JAODUP010000725">
    <property type="protein sequence ID" value="KAK2144856.1"/>
    <property type="molecule type" value="Genomic_DNA"/>
</dbReference>
<keyword evidence="8" id="KW-0256">Endoplasmic reticulum</keyword>
<comment type="cofactor">
    <cofactor evidence="1">
        <name>FAD</name>
        <dbReference type="ChEBI" id="CHEBI:57692"/>
    </cofactor>
</comment>
<feature type="chain" id="PRO_5042089690" evidence="16">
    <location>
        <begin position="21"/>
        <end position="231"/>
    </location>
</feature>
<evidence type="ECO:0000256" key="9">
    <source>
        <dbReference type="ARBA" id="ARBA00022827"/>
    </source>
</evidence>
<keyword evidence="10" id="KW-0249">Electron transport</keyword>
<dbReference type="AlphaFoldDB" id="A0AAD9J1D0"/>
<dbReference type="PANTHER" id="PTHR12613:SF0">
    <property type="entry name" value="ERO1-LIKE PROTEIN"/>
    <property type="match status" value="1"/>
</dbReference>
<comment type="subcellular location">
    <subcellularLocation>
        <location evidence="2">Endoplasmic reticulum membrane</location>
        <topology evidence="2">Peripheral membrane protein</topology>
        <orientation evidence="2">Lumenal side</orientation>
    </subcellularLocation>
</comment>
<proteinExistence type="inferred from homology"/>
<evidence type="ECO:0000256" key="15">
    <source>
        <dbReference type="ARBA" id="ARBA00023284"/>
    </source>
</evidence>
<dbReference type="Pfam" id="PF04137">
    <property type="entry name" value="ERO1"/>
    <property type="match status" value="1"/>
</dbReference>
<dbReference type="SUPFAM" id="SSF110019">
    <property type="entry name" value="ERO1-like"/>
    <property type="match status" value="1"/>
</dbReference>
<dbReference type="Proteomes" id="UP001208570">
    <property type="component" value="Unassembled WGS sequence"/>
</dbReference>
<evidence type="ECO:0000256" key="8">
    <source>
        <dbReference type="ARBA" id="ARBA00022824"/>
    </source>
</evidence>
<dbReference type="GO" id="GO:0016972">
    <property type="term" value="F:thiol oxidase activity"/>
    <property type="evidence" value="ECO:0007669"/>
    <property type="project" value="InterPro"/>
</dbReference>
<evidence type="ECO:0000256" key="12">
    <source>
        <dbReference type="ARBA" id="ARBA00023136"/>
    </source>
</evidence>
<organism evidence="17 18">
    <name type="scientific">Paralvinella palmiformis</name>
    <dbReference type="NCBI Taxonomy" id="53620"/>
    <lineage>
        <taxon>Eukaryota</taxon>
        <taxon>Metazoa</taxon>
        <taxon>Spiralia</taxon>
        <taxon>Lophotrochozoa</taxon>
        <taxon>Annelida</taxon>
        <taxon>Polychaeta</taxon>
        <taxon>Sedentaria</taxon>
        <taxon>Canalipalpata</taxon>
        <taxon>Terebellida</taxon>
        <taxon>Terebelliformia</taxon>
        <taxon>Alvinellidae</taxon>
        <taxon>Paralvinella</taxon>
    </lineage>
</organism>
<comment type="subunit">
    <text evidence="4">May function both as a monomer and a homodimer.</text>
</comment>
<evidence type="ECO:0000256" key="10">
    <source>
        <dbReference type="ARBA" id="ARBA00022982"/>
    </source>
</evidence>
<keyword evidence="9" id="KW-0274">FAD</keyword>
<keyword evidence="11" id="KW-0560">Oxidoreductase</keyword>
<accession>A0AAD9J1D0</accession>
<comment type="caution">
    <text evidence="17">The sequence shown here is derived from an EMBL/GenBank/DDBJ whole genome shotgun (WGS) entry which is preliminary data.</text>
</comment>
<dbReference type="PANTHER" id="PTHR12613">
    <property type="entry name" value="ERO1-RELATED"/>
    <property type="match status" value="1"/>
</dbReference>
<evidence type="ECO:0000256" key="3">
    <source>
        <dbReference type="ARBA" id="ARBA00008277"/>
    </source>
</evidence>
<evidence type="ECO:0000256" key="16">
    <source>
        <dbReference type="SAM" id="SignalP"/>
    </source>
</evidence>
<keyword evidence="12" id="KW-0472">Membrane</keyword>
<feature type="signal peptide" evidence="16">
    <location>
        <begin position="1"/>
        <end position="20"/>
    </location>
</feature>
<dbReference type="GO" id="GO:0071949">
    <property type="term" value="F:FAD binding"/>
    <property type="evidence" value="ECO:0007669"/>
    <property type="project" value="InterPro"/>
</dbReference>
<gene>
    <name evidence="17" type="ORF">LSH36_725g01064</name>
</gene>
<evidence type="ECO:0000256" key="7">
    <source>
        <dbReference type="ARBA" id="ARBA00022729"/>
    </source>
</evidence>
<evidence type="ECO:0000256" key="6">
    <source>
        <dbReference type="ARBA" id="ARBA00022630"/>
    </source>
</evidence>
<dbReference type="InterPro" id="IPR037192">
    <property type="entry name" value="ERO1-like_sf"/>
</dbReference>
<dbReference type="GO" id="GO:0015035">
    <property type="term" value="F:protein-disulfide reductase activity"/>
    <property type="evidence" value="ECO:0007669"/>
    <property type="project" value="InterPro"/>
</dbReference>
<keyword evidence="13" id="KW-1015">Disulfide bond</keyword>
<dbReference type="InterPro" id="IPR007266">
    <property type="entry name" value="Ero1"/>
</dbReference>
<keyword evidence="18" id="KW-1185">Reference proteome</keyword>
<evidence type="ECO:0000256" key="14">
    <source>
        <dbReference type="ARBA" id="ARBA00023180"/>
    </source>
</evidence>
<evidence type="ECO:0000313" key="17">
    <source>
        <dbReference type="EMBL" id="KAK2144856.1"/>
    </source>
</evidence>
<evidence type="ECO:0000313" key="18">
    <source>
        <dbReference type="Proteomes" id="UP001208570"/>
    </source>
</evidence>
<reference evidence="17" key="1">
    <citation type="journal article" date="2023" name="Mol. Biol. Evol.">
        <title>Third-Generation Sequencing Reveals the Adaptive Role of the Epigenome in Three Deep-Sea Polychaetes.</title>
        <authorList>
            <person name="Perez M."/>
            <person name="Aroh O."/>
            <person name="Sun Y."/>
            <person name="Lan Y."/>
            <person name="Juniper S.K."/>
            <person name="Young C.R."/>
            <person name="Angers B."/>
            <person name="Qian P.Y."/>
        </authorList>
    </citation>
    <scope>NUCLEOTIDE SEQUENCE</scope>
    <source>
        <strain evidence="17">P08H-3</strain>
    </source>
</reference>
<keyword evidence="6" id="KW-0285">Flavoprotein</keyword>
<keyword evidence="7 16" id="KW-0732">Signal</keyword>
<sequence length="231" mass="26255">MYGLSVVLTLLLVVVGSVLTEKDTCFCKLRGDLDDCSCSVENIDSFNNVKLYPQLNQLLETDYFRYYKVNLFRTCPFQSGSAGQCGSKSCAVDECSEDKVPRGLKTNKSKNKYSEKAQKDNSIKNCQEDENELGYLDYTIRLVYNSCQKLFSWNNAKLGGLDFTLSDASKEAFKDWKKHDDAQDNFCDLEDEESPNAAYYDLVLNPERFTGYSGASAVNVWKLIYDQNCFK</sequence>
<dbReference type="GO" id="GO:0005789">
    <property type="term" value="C:endoplasmic reticulum membrane"/>
    <property type="evidence" value="ECO:0007669"/>
    <property type="project" value="UniProtKB-SubCell"/>
</dbReference>
<evidence type="ECO:0000256" key="13">
    <source>
        <dbReference type="ARBA" id="ARBA00023157"/>
    </source>
</evidence>
<keyword evidence="5" id="KW-0813">Transport</keyword>
<evidence type="ECO:0000256" key="5">
    <source>
        <dbReference type="ARBA" id="ARBA00022448"/>
    </source>
</evidence>
<name>A0AAD9J1D0_9ANNE</name>
<evidence type="ECO:0000256" key="2">
    <source>
        <dbReference type="ARBA" id="ARBA00004367"/>
    </source>
</evidence>
<protein>
    <submittedName>
        <fullName evidence="17">Uncharacterized protein</fullName>
    </submittedName>
</protein>
<evidence type="ECO:0000256" key="11">
    <source>
        <dbReference type="ARBA" id="ARBA00023002"/>
    </source>
</evidence>
<keyword evidence="15" id="KW-0676">Redox-active center</keyword>